<evidence type="ECO:0000256" key="4">
    <source>
        <dbReference type="ARBA" id="ARBA00022759"/>
    </source>
</evidence>
<dbReference type="AlphaFoldDB" id="A0AAE9KQA3"/>
<keyword evidence="5 7" id="KW-0378">Hydrolase</keyword>
<evidence type="ECO:0000256" key="5">
    <source>
        <dbReference type="ARBA" id="ARBA00022801"/>
    </source>
</evidence>
<dbReference type="GO" id="GO:0030677">
    <property type="term" value="C:ribonuclease P complex"/>
    <property type="evidence" value="ECO:0007669"/>
    <property type="project" value="TreeGrafter"/>
</dbReference>
<dbReference type="HAMAP" id="MF_00227">
    <property type="entry name" value="RNase_P"/>
    <property type="match status" value="1"/>
</dbReference>
<comment type="function">
    <text evidence="1 7">RNaseP catalyzes the removal of the 5'-leader sequence from pre-tRNA to produce the mature 5'-terminus. It can also cleave other RNA substrates such as 4.5S RNA. The protein component plays an auxiliary but essential role in vivo by binding to the 5'-leader sequence and broadening the substrate specificity of the ribozyme.</text>
</comment>
<dbReference type="GO" id="GO:0000049">
    <property type="term" value="F:tRNA binding"/>
    <property type="evidence" value="ECO:0007669"/>
    <property type="project" value="UniProtKB-UniRule"/>
</dbReference>
<dbReference type="GO" id="GO:0042781">
    <property type="term" value="F:3'-tRNA processing endoribonuclease activity"/>
    <property type="evidence" value="ECO:0007669"/>
    <property type="project" value="TreeGrafter"/>
</dbReference>
<gene>
    <name evidence="7 9" type="primary">rnpA</name>
    <name evidence="9" type="ORF">MXF72_19065</name>
</gene>
<dbReference type="InterPro" id="IPR020539">
    <property type="entry name" value="RNase_P_CS"/>
</dbReference>
<evidence type="ECO:0000256" key="3">
    <source>
        <dbReference type="ARBA" id="ARBA00022722"/>
    </source>
</evidence>
<name>A0AAE9KQA3_ALCFA</name>
<dbReference type="EMBL" id="CP095873">
    <property type="protein sequence ID" value="UPL23432.1"/>
    <property type="molecule type" value="Genomic_DNA"/>
</dbReference>
<dbReference type="PROSITE" id="PS00648">
    <property type="entry name" value="RIBONUCLEASE_P"/>
    <property type="match status" value="1"/>
</dbReference>
<comment type="catalytic activity">
    <reaction evidence="7">
        <text>Endonucleolytic cleavage of RNA, removing 5'-extranucleotides from tRNA precursor.</text>
        <dbReference type="EC" id="3.1.26.5"/>
    </reaction>
</comment>
<dbReference type="InterPro" id="IPR000100">
    <property type="entry name" value="RNase_P"/>
</dbReference>
<comment type="similarity">
    <text evidence="7">Belongs to the RnpA family.</text>
</comment>
<reference evidence="9" key="1">
    <citation type="submission" date="2022-04" db="EMBL/GenBank/DDBJ databases">
        <title>Genomic mining of Alcaligenes faecalis D334 producing ectoin and derivatives.</title>
        <authorList>
            <person name="Doan V.T."/>
            <person name="Quach N.T."/>
            <person name="Vu T.-H.-N."/>
            <person name="Phi Q.-T."/>
        </authorList>
    </citation>
    <scope>NUCLEOTIDE SEQUENCE</scope>
    <source>
        <strain evidence="9">D334</strain>
    </source>
</reference>
<dbReference type="GO" id="GO:0001682">
    <property type="term" value="P:tRNA 5'-leader removal"/>
    <property type="evidence" value="ECO:0007669"/>
    <property type="project" value="UniProtKB-UniRule"/>
</dbReference>
<dbReference type="GO" id="GO:0004526">
    <property type="term" value="F:ribonuclease P activity"/>
    <property type="evidence" value="ECO:0007669"/>
    <property type="project" value="UniProtKB-UniRule"/>
</dbReference>
<evidence type="ECO:0000256" key="6">
    <source>
        <dbReference type="ARBA" id="ARBA00022884"/>
    </source>
</evidence>
<dbReference type="InterPro" id="IPR014721">
    <property type="entry name" value="Ribsml_uS5_D2-typ_fold_subgr"/>
</dbReference>
<comment type="subunit">
    <text evidence="7">Consists of a catalytic RNA component (M1 or rnpB) and a protein subunit.</text>
</comment>
<dbReference type="InterPro" id="IPR020568">
    <property type="entry name" value="Ribosomal_Su5_D2-typ_SF"/>
</dbReference>
<keyword evidence="2 7" id="KW-0819">tRNA processing</keyword>
<organism evidence="9 10">
    <name type="scientific">Alcaligenes faecalis</name>
    <dbReference type="NCBI Taxonomy" id="511"/>
    <lineage>
        <taxon>Bacteria</taxon>
        <taxon>Pseudomonadati</taxon>
        <taxon>Pseudomonadota</taxon>
        <taxon>Betaproteobacteria</taxon>
        <taxon>Burkholderiales</taxon>
        <taxon>Alcaligenaceae</taxon>
        <taxon>Alcaligenes</taxon>
    </lineage>
</organism>
<evidence type="ECO:0000313" key="9">
    <source>
        <dbReference type="EMBL" id="UPL23432.1"/>
    </source>
</evidence>
<dbReference type="PANTHER" id="PTHR33992">
    <property type="entry name" value="RIBONUCLEASE P PROTEIN COMPONENT"/>
    <property type="match status" value="1"/>
</dbReference>
<protein>
    <recommendedName>
        <fullName evidence="7 8">Ribonuclease P protein component</fullName>
        <shortName evidence="7">RNase P protein</shortName>
        <shortName evidence="7">RNaseP protein</shortName>
        <ecNumber evidence="7 8">3.1.26.5</ecNumber>
    </recommendedName>
    <alternativeName>
        <fullName evidence="7">Protein C5</fullName>
    </alternativeName>
</protein>
<accession>A0AAE9KQA3</accession>
<keyword evidence="6 7" id="KW-0694">RNA-binding</keyword>
<dbReference type="Proteomes" id="UP000830925">
    <property type="component" value="Chromosome"/>
</dbReference>
<proteinExistence type="inferred from homology"/>
<sequence>MMRASFPATARLHSPTEYAQSLKGQRVGRGALFVVTRSRGEDPHQTEGARLGLIVPKRFANRAVTRNTIKRILRETFRHKREGLPNAAYVFRLHSKVPQVSLTALKQLVRTEADTLFSKVRP</sequence>
<dbReference type="PANTHER" id="PTHR33992:SF1">
    <property type="entry name" value="RIBONUCLEASE P PROTEIN COMPONENT"/>
    <property type="match status" value="1"/>
</dbReference>
<evidence type="ECO:0000256" key="1">
    <source>
        <dbReference type="ARBA" id="ARBA00002663"/>
    </source>
</evidence>
<evidence type="ECO:0000313" key="10">
    <source>
        <dbReference type="Proteomes" id="UP000830925"/>
    </source>
</evidence>
<evidence type="ECO:0000256" key="8">
    <source>
        <dbReference type="NCBIfam" id="TIGR00188"/>
    </source>
</evidence>
<evidence type="ECO:0000256" key="2">
    <source>
        <dbReference type="ARBA" id="ARBA00022694"/>
    </source>
</evidence>
<keyword evidence="4 7" id="KW-0255">Endonuclease</keyword>
<evidence type="ECO:0000256" key="7">
    <source>
        <dbReference type="HAMAP-Rule" id="MF_00227"/>
    </source>
</evidence>
<keyword evidence="3 7" id="KW-0540">Nuclease</keyword>
<dbReference type="Pfam" id="PF00825">
    <property type="entry name" value="Ribonuclease_P"/>
    <property type="match status" value="1"/>
</dbReference>
<dbReference type="EC" id="3.1.26.5" evidence="7 8"/>
<dbReference type="Gene3D" id="3.30.230.10">
    <property type="match status" value="1"/>
</dbReference>
<dbReference type="SUPFAM" id="SSF54211">
    <property type="entry name" value="Ribosomal protein S5 domain 2-like"/>
    <property type="match status" value="1"/>
</dbReference>
<dbReference type="NCBIfam" id="TIGR00188">
    <property type="entry name" value="rnpA"/>
    <property type="match status" value="1"/>
</dbReference>